<keyword evidence="3 6" id="KW-0223">Dioxygenase</keyword>
<dbReference type="Pfam" id="PF05995">
    <property type="entry name" value="CDO_I"/>
    <property type="match status" value="1"/>
</dbReference>
<sequence length="202" mass="21486">MNNPSRLHDFLLAFTRLVDTAAQDEARMLEQGRPLLAALIAHDDWLPAAFAAPHPDRYQQYLLHCDPHARFSVVSFVWGPGQATPVHDHTVWGMVGVLRGAERCEEFAPPAGHGPLAAIGAHHLPAGAIDVVSPRVGDIHRVSNASEGAVSVSIHVYGADIGRIARHVYDPVTGAASRFVSGYTNIATPDAGQPLPGSGCCV</sequence>
<evidence type="ECO:0000256" key="2">
    <source>
        <dbReference type="ARBA" id="ARBA00022723"/>
    </source>
</evidence>
<dbReference type="PANTHER" id="PTHR12918:SF1">
    <property type="entry name" value="CYSTEINE DIOXYGENASE TYPE 1"/>
    <property type="match status" value="1"/>
</dbReference>
<evidence type="ECO:0000256" key="4">
    <source>
        <dbReference type="ARBA" id="ARBA00023002"/>
    </source>
</evidence>
<keyword evidence="5" id="KW-0408">Iron</keyword>
<comment type="caution">
    <text evidence="6">The sequence shown here is derived from an EMBL/GenBank/DDBJ whole genome shotgun (WGS) entry which is preliminary data.</text>
</comment>
<name>A0ABX0LRL3_9BURK</name>
<dbReference type="Gene3D" id="2.60.120.10">
    <property type="entry name" value="Jelly Rolls"/>
    <property type="match status" value="1"/>
</dbReference>
<keyword evidence="4" id="KW-0560">Oxidoreductase</keyword>
<dbReference type="EMBL" id="VUYU01000009">
    <property type="protein sequence ID" value="NHZ34995.1"/>
    <property type="molecule type" value="Genomic_DNA"/>
</dbReference>
<dbReference type="RefSeq" id="WP_167225918.1">
    <property type="nucleotide sequence ID" value="NZ_VUYU01000009.1"/>
</dbReference>
<comment type="similarity">
    <text evidence="1">Belongs to the cysteine dioxygenase family.</text>
</comment>
<dbReference type="InterPro" id="IPR014710">
    <property type="entry name" value="RmlC-like_jellyroll"/>
</dbReference>
<dbReference type="SUPFAM" id="SSF51182">
    <property type="entry name" value="RmlC-like cupins"/>
    <property type="match status" value="1"/>
</dbReference>
<evidence type="ECO:0000313" key="6">
    <source>
        <dbReference type="EMBL" id="NHZ34995.1"/>
    </source>
</evidence>
<dbReference type="CDD" id="cd10548">
    <property type="entry name" value="cupin_CDO"/>
    <property type="match status" value="1"/>
</dbReference>
<evidence type="ECO:0000256" key="1">
    <source>
        <dbReference type="ARBA" id="ARBA00006622"/>
    </source>
</evidence>
<dbReference type="InterPro" id="IPR010300">
    <property type="entry name" value="CDO_1"/>
</dbReference>
<evidence type="ECO:0000313" key="7">
    <source>
        <dbReference type="Proteomes" id="UP000785613"/>
    </source>
</evidence>
<proteinExistence type="inferred from homology"/>
<reference evidence="6 7" key="1">
    <citation type="submission" date="2019-09" db="EMBL/GenBank/DDBJ databases">
        <title>Taxonomy of Antarctic Massilia spp.: description of Massilia rubra sp. nov., Massilia aquatica sp. nov., Massilia mucilaginosa sp. nov., Massilia frigida sp. nov. isolated from streams, lakes and regoliths.</title>
        <authorList>
            <person name="Holochova P."/>
            <person name="Sedlacek I."/>
            <person name="Kralova S."/>
            <person name="Maslanova I."/>
            <person name="Busse H.-J."/>
            <person name="Stankova E."/>
            <person name="Vrbovska V."/>
            <person name="Kovarovic V."/>
            <person name="Bartak M."/>
            <person name="Svec P."/>
            <person name="Pantucek R."/>
        </authorList>
    </citation>
    <scope>NUCLEOTIDE SEQUENCE [LARGE SCALE GENOMIC DNA]</scope>
    <source>
        <strain evidence="6 7">CCM 8692</strain>
    </source>
</reference>
<evidence type="ECO:0000256" key="5">
    <source>
        <dbReference type="ARBA" id="ARBA00023004"/>
    </source>
</evidence>
<dbReference type="Proteomes" id="UP000785613">
    <property type="component" value="Unassembled WGS sequence"/>
</dbReference>
<dbReference type="GO" id="GO:0051213">
    <property type="term" value="F:dioxygenase activity"/>
    <property type="evidence" value="ECO:0007669"/>
    <property type="project" value="UniProtKB-KW"/>
</dbReference>
<gene>
    <name evidence="6" type="ORF">F0185_15580</name>
</gene>
<protein>
    <submittedName>
        <fullName evidence="6">Cysteine dioxygenase</fullName>
    </submittedName>
</protein>
<dbReference type="Gene3D" id="1.20.5.440">
    <property type="entry name" value="ATP synthase delta/epsilon subunit, C-terminal domain"/>
    <property type="match status" value="1"/>
</dbReference>
<accession>A0ABX0LRL3</accession>
<keyword evidence="7" id="KW-1185">Reference proteome</keyword>
<organism evidence="6 7">
    <name type="scientific">Massilia rubra</name>
    <dbReference type="NCBI Taxonomy" id="2607910"/>
    <lineage>
        <taxon>Bacteria</taxon>
        <taxon>Pseudomonadati</taxon>
        <taxon>Pseudomonadota</taxon>
        <taxon>Betaproteobacteria</taxon>
        <taxon>Burkholderiales</taxon>
        <taxon>Oxalobacteraceae</taxon>
        <taxon>Telluria group</taxon>
        <taxon>Massilia</taxon>
    </lineage>
</organism>
<keyword evidence="2" id="KW-0479">Metal-binding</keyword>
<dbReference type="PANTHER" id="PTHR12918">
    <property type="entry name" value="CYSTEINE DIOXYGENASE"/>
    <property type="match status" value="1"/>
</dbReference>
<dbReference type="InterPro" id="IPR011051">
    <property type="entry name" value="RmlC_Cupin_sf"/>
</dbReference>
<evidence type="ECO:0000256" key="3">
    <source>
        <dbReference type="ARBA" id="ARBA00022964"/>
    </source>
</evidence>